<sequence length="291" mass="31771">MDRLRALAAVAQHGSIARAARMLHVTPSGVSQQLAKLEREAGHPLLEPDGRTVRLTHAGRLLADHAARVLTQVAAAEADLADLHREVVGPLRIGAVGSAIRELLPEALAELAHTHPRLSPTVRDGEGVHLVPELRQDRLDLLVIESWSNRPMFLPEGLSQRSLLSEEVRVALSERHPLADWEEVTLPELADNRWTSCAPGTEPYEALVQALRSCGIEPEVPYTLAEYPSQLALVTAGLAAALVPAMAQRPAPPGVRFVRLRPELRREVRAVWRTDATSPPVRACIETLGVR</sequence>
<dbReference type="SUPFAM" id="SSF46785">
    <property type="entry name" value="Winged helix' DNA-binding domain"/>
    <property type="match status" value="1"/>
</dbReference>
<dbReference type="EMBL" id="JACHJT010000001">
    <property type="protein sequence ID" value="MBB4931256.1"/>
    <property type="molecule type" value="Genomic_DNA"/>
</dbReference>
<dbReference type="GO" id="GO:0003677">
    <property type="term" value="F:DNA binding"/>
    <property type="evidence" value="ECO:0007669"/>
    <property type="project" value="UniProtKB-KW"/>
</dbReference>
<feature type="domain" description="HTH lysR-type" evidence="5">
    <location>
        <begin position="1"/>
        <end position="56"/>
    </location>
</feature>
<dbReference type="GO" id="GO:0032993">
    <property type="term" value="C:protein-DNA complex"/>
    <property type="evidence" value="ECO:0007669"/>
    <property type="project" value="TreeGrafter"/>
</dbReference>
<dbReference type="PROSITE" id="PS50931">
    <property type="entry name" value="HTH_LYSR"/>
    <property type="match status" value="1"/>
</dbReference>
<keyword evidence="3 6" id="KW-0238">DNA-binding</keyword>
<evidence type="ECO:0000313" key="7">
    <source>
        <dbReference type="Proteomes" id="UP000523007"/>
    </source>
</evidence>
<dbReference type="InterPro" id="IPR036388">
    <property type="entry name" value="WH-like_DNA-bd_sf"/>
</dbReference>
<name>A0A7W7RGZ1_9ACTN</name>
<gene>
    <name evidence="6" type="ORF">F4561_002076</name>
</gene>
<keyword evidence="7" id="KW-1185">Reference proteome</keyword>
<evidence type="ECO:0000256" key="1">
    <source>
        <dbReference type="ARBA" id="ARBA00009437"/>
    </source>
</evidence>
<dbReference type="AlphaFoldDB" id="A0A7W7RGZ1"/>
<keyword evidence="4" id="KW-0804">Transcription</keyword>
<dbReference type="Pfam" id="PF00126">
    <property type="entry name" value="HTH_1"/>
    <property type="match status" value="1"/>
</dbReference>
<organism evidence="6 7">
    <name type="scientific">Lipingzhangella halophila</name>
    <dbReference type="NCBI Taxonomy" id="1783352"/>
    <lineage>
        <taxon>Bacteria</taxon>
        <taxon>Bacillati</taxon>
        <taxon>Actinomycetota</taxon>
        <taxon>Actinomycetes</taxon>
        <taxon>Streptosporangiales</taxon>
        <taxon>Nocardiopsidaceae</taxon>
        <taxon>Lipingzhangella</taxon>
    </lineage>
</organism>
<comment type="similarity">
    <text evidence="1">Belongs to the LysR transcriptional regulatory family.</text>
</comment>
<dbReference type="Pfam" id="PF03466">
    <property type="entry name" value="LysR_substrate"/>
    <property type="match status" value="1"/>
</dbReference>
<evidence type="ECO:0000256" key="3">
    <source>
        <dbReference type="ARBA" id="ARBA00023125"/>
    </source>
</evidence>
<keyword evidence="2" id="KW-0805">Transcription regulation</keyword>
<dbReference type="PANTHER" id="PTHR30346:SF29">
    <property type="entry name" value="LYSR SUBSTRATE-BINDING"/>
    <property type="match status" value="1"/>
</dbReference>
<dbReference type="Gene3D" id="1.10.10.10">
    <property type="entry name" value="Winged helix-like DNA-binding domain superfamily/Winged helix DNA-binding domain"/>
    <property type="match status" value="1"/>
</dbReference>
<proteinExistence type="inferred from homology"/>
<accession>A0A7W7RGZ1</accession>
<dbReference type="SUPFAM" id="SSF53850">
    <property type="entry name" value="Periplasmic binding protein-like II"/>
    <property type="match status" value="1"/>
</dbReference>
<comment type="caution">
    <text evidence="6">The sequence shown here is derived from an EMBL/GenBank/DDBJ whole genome shotgun (WGS) entry which is preliminary data.</text>
</comment>
<dbReference type="InterPro" id="IPR005119">
    <property type="entry name" value="LysR_subst-bd"/>
</dbReference>
<evidence type="ECO:0000259" key="5">
    <source>
        <dbReference type="PROSITE" id="PS50931"/>
    </source>
</evidence>
<dbReference type="InterPro" id="IPR000847">
    <property type="entry name" value="LysR_HTH_N"/>
</dbReference>
<dbReference type="FunFam" id="1.10.10.10:FF:000001">
    <property type="entry name" value="LysR family transcriptional regulator"/>
    <property type="match status" value="1"/>
</dbReference>
<dbReference type="Gene3D" id="3.40.190.10">
    <property type="entry name" value="Periplasmic binding protein-like II"/>
    <property type="match status" value="2"/>
</dbReference>
<evidence type="ECO:0000313" key="6">
    <source>
        <dbReference type="EMBL" id="MBB4931256.1"/>
    </source>
</evidence>
<dbReference type="Proteomes" id="UP000523007">
    <property type="component" value="Unassembled WGS sequence"/>
</dbReference>
<dbReference type="GO" id="GO:0003700">
    <property type="term" value="F:DNA-binding transcription factor activity"/>
    <property type="evidence" value="ECO:0007669"/>
    <property type="project" value="InterPro"/>
</dbReference>
<evidence type="ECO:0000256" key="4">
    <source>
        <dbReference type="ARBA" id="ARBA00023163"/>
    </source>
</evidence>
<reference evidence="6 7" key="1">
    <citation type="submission" date="2020-08" db="EMBL/GenBank/DDBJ databases">
        <title>Sequencing the genomes of 1000 actinobacteria strains.</title>
        <authorList>
            <person name="Klenk H.-P."/>
        </authorList>
    </citation>
    <scope>NUCLEOTIDE SEQUENCE [LARGE SCALE GENOMIC DNA]</scope>
    <source>
        <strain evidence="6 7">DSM 102030</strain>
    </source>
</reference>
<dbReference type="CDD" id="cd08423">
    <property type="entry name" value="PBP2_LTTR_like_6"/>
    <property type="match status" value="1"/>
</dbReference>
<dbReference type="InterPro" id="IPR036390">
    <property type="entry name" value="WH_DNA-bd_sf"/>
</dbReference>
<dbReference type="PANTHER" id="PTHR30346">
    <property type="entry name" value="TRANSCRIPTIONAL DUAL REGULATOR HCAR-RELATED"/>
    <property type="match status" value="1"/>
</dbReference>
<protein>
    <submittedName>
        <fullName evidence="6">DNA-binding transcriptional LysR family regulator</fullName>
    </submittedName>
</protein>
<evidence type="ECO:0000256" key="2">
    <source>
        <dbReference type="ARBA" id="ARBA00023015"/>
    </source>
</evidence>